<accession>A0A5N7CKT9</accession>
<dbReference type="PANTHER" id="PTHR40370:SF1">
    <property type="entry name" value="DUF3074 DOMAIN-CONTAINING PROTEIN"/>
    <property type="match status" value="1"/>
</dbReference>
<proteinExistence type="predicted"/>
<dbReference type="InterPro" id="IPR024500">
    <property type="entry name" value="DUF3074"/>
</dbReference>
<name>A0A5N6FSW3_PETAA</name>
<sequence length="122" mass="13474">MEYTLGVTGVELLLDWSTERQLEGGWQEVEVCDFSIILAICTCLRTSRGKGFMTVQIPLTSEPAESVSNLLREKIIASEPRKTLFASYAGVEQVVAMSDQVEWTMATMSNAGGAIPLWIQRS</sequence>
<dbReference type="Proteomes" id="UP000326877">
    <property type="component" value="Unassembled WGS sequence"/>
</dbReference>
<dbReference type="EMBL" id="ML735221">
    <property type="protein sequence ID" value="KAE8394794.1"/>
    <property type="molecule type" value="Genomic_DNA"/>
</dbReference>
<dbReference type="OrthoDB" id="6423603at2759"/>
<dbReference type="AlphaFoldDB" id="A0A5N6FSW3"/>
<evidence type="ECO:0000313" key="1">
    <source>
        <dbReference type="EMBL" id="KAE8394794.1"/>
    </source>
</evidence>
<gene>
    <name evidence="1" type="ORF">BDV23DRAFT_169199</name>
</gene>
<dbReference type="Pfam" id="PF11274">
    <property type="entry name" value="DUF3074"/>
    <property type="match status" value="1"/>
</dbReference>
<reference evidence="1" key="1">
    <citation type="submission" date="2019-04" db="EMBL/GenBank/DDBJ databases">
        <title>Friends and foes A comparative genomics studyof 23 Aspergillus species from section Flavi.</title>
        <authorList>
            <consortium name="DOE Joint Genome Institute"/>
            <person name="Kjaerbolling I."/>
            <person name="Vesth T."/>
            <person name="Frisvad J.C."/>
            <person name="Nybo J.L."/>
            <person name="Theobald S."/>
            <person name="Kildgaard S."/>
            <person name="Isbrandt T."/>
            <person name="Kuo A."/>
            <person name="Sato A."/>
            <person name="Lyhne E.K."/>
            <person name="Kogle M.E."/>
            <person name="Wiebenga A."/>
            <person name="Kun R.S."/>
            <person name="Lubbers R.J."/>
            <person name="Makela M.R."/>
            <person name="Barry K."/>
            <person name="Chovatia M."/>
            <person name="Clum A."/>
            <person name="Daum C."/>
            <person name="Haridas S."/>
            <person name="He G."/>
            <person name="LaButti K."/>
            <person name="Lipzen A."/>
            <person name="Mondo S."/>
            <person name="Riley R."/>
            <person name="Salamov A."/>
            <person name="Simmons B.A."/>
            <person name="Magnuson J.K."/>
            <person name="Henrissat B."/>
            <person name="Mortensen U.H."/>
            <person name="Larsen T.O."/>
            <person name="Devries R.P."/>
            <person name="Grigoriev I.V."/>
            <person name="Machida M."/>
            <person name="Baker S.E."/>
            <person name="Andersen M.R."/>
        </authorList>
    </citation>
    <scope>NUCLEOTIDE SEQUENCE [LARGE SCALE GENOMIC DNA]</scope>
    <source>
        <strain evidence="1">IBT 14317</strain>
    </source>
</reference>
<protein>
    <submittedName>
        <fullName evidence="1">Uncharacterized protein</fullName>
    </submittedName>
</protein>
<accession>A0A5N6FSW3</accession>
<dbReference type="PANTHER" id="PTHR40370">
    <property type="entry name" value="EXPRESSED PROTEIN"/>
    <property type="match status" value="1"/>
</dbReference>
<organism evidence="1">
    <name type="scientific">Petromyces alliaceus</name>
    <name type="common">Aspergillus alliaceus</name>
    <dbReference type="NCBI Taxonomy" id="209559"/>
    <lineage>
        <taxon>Eukaryota</taxon>
        <taxon>Fungi</taxon>
        <taxon>Dikarya</taxon>
        <taxon>Ascomycota</taxon>
        <taxon>Pezizomycotina</taxon>
        <taxon>Eurotiomycetes</taxon>
        <taxon>Eurotiomycetidae</taxon>
        <taxon>Eurotiales</taxon>
        <taxon>Aspergillaceae</taxon>
        <taxon>Aspergillus</taxon>
        <taxon>Aspergillus subgen. Circumdati</taxon>
    </lineage>
</organism>